<organism evidence="3 4">
    <name type="scientific">Inhella inkyongensis</name>
    <dbReference type="NCBI Taxonomy" id="392593"/>
    <lineage>
        <taxon>Bacteria</taxon>
        <taxon>Pseudomonadati</taxon>
        <taxon>Pseudomonadota</taxon>
        <taxon>Betaproteobacteria</taxon>
        <taxon>Burkholderiales</taxon>
        <taxon>Sphaerotilaceae</taxon>
        <taxon>Inhella</taxon>
    </lineage>
</organism>
<reference evidence="3 4" key="1">
    <citation type="submission" date="2020-08" db="EMBL/GenBank/DDBJ databases">
        <title>Genomic Encyclopedia of Type Strains, Phase IV (KMG-IV): sequencing the most valuable type-strain genomes for metagenomic binning, comparative biology and taxonomic classification.</title>
        <authorList>
            <person name="Goeker M."/>
        </authorList>
    </citation>
    <scope>NUCLEOTIDE SEQUENCE [LARGE SCALE GENOMIC DNA]</scope>
    <source>
        <strain evidence="3 4">DSM 23958</strain>
    </source>
</reference>
<dbReference type="RefSeq" id="WP_175423493.1">
    <property type="nucleotide sequence ID" value="NZ_CP040709.1"/>
</dbReference>
<gene>
    <name evidence="3" type="ORF">HNQ51_003114</name>
</gene>
<feature type="domain" description="Solute-binding protein family 3/N-terminal" evidence="2">
    <location>
        <begin position="12"/>
        <end position="217"/>
    </location>
</feature>
<sequence length="222" mass="25098">MGSRFARIFEPDAAGRPQGLGVDLLRRTLGENLHMELLPYQRAQYEVEIGEADVLIGPYRTPEREARFLFSQRAFYEDAMLLYARRGEASLWNGQFAALASLSIGAVKGWAYGAGFESMRPHLQRLTLVNDVATGLKMLQLGRLDLFASNERNTQPELEALQLEGLLIPQAPPLDLLRGHFAFTRSAAGETLRRRHDTQFEALLRQGEFARLAQRWGVRMPQ</sequence>
<dbReference type="SUPFAM" id="SSF53850">
    <property type="entry name" value="Periplasmic binding protein-like II"/>
    <property type="match status" value="1"/>
</dbReference>
<dbReference type="PANTHER" id="PTHR35936">
    <property type="entry name" value="MEMBRANE-BOUND LYTIC MUREIN TRANSGLYCOSYLASE F"/>
    <property type="match status" value="1"/>
</dbReference>
<keyword evidence="1" id="KW-0732">Signal</keyword>
<keyword evidence="4" id="KW-1185">Reference proteome</keyword>
<proteinExistence type="predicted"/>
<dbReference type="Gene3D" id="3.40.190.10">
    <property type="entry name" value="Periplasmic binding protein-like II"/>
    <property type="match status" value="2"/>
</dbReference>
<dbReference type="InterPro" id="IPR001638">
    <property type="entry name" value="Solute-binding_3/MltF_N"/>
</dbReference>
<evidence type="ECO:0000313" key="4">
    <source>
        <dbReference type="Proteomes" id="UP000554837"/>
    </source>
</evidence>
<dbReference type="AlphaFoldDB" id="A0A840S3H4"/>
<comment type="caution">
    <text evidence="3">The sequence shown here is derived from an EMBL/GenBank/DDBJ whole genome shotgun (WGS) entry which is preliminary data.</text>
</comment>
<dbReference type="Pfam" id="PF00497">
    <property type="entry name" value="SBP_bac_3"/>
    <property type="match status" value="1"/>
</dbReference>
<name>A0A840S3H4_9BURK</name>
<evidence type="ECO:0000256" key="1">
    <source>
        <dbReference type="ARBA" id="ARBA00022729"/>
    </source>
</evidence>
<evidence type="ECO:0000259" key="2">
    <source>
        <dbReference type="Pfam" id="PF00497"/>
    </source>
</evidence>
<dbReference type="Proteomes" id="UP000554837">
    <property type="component" value="Unassembled WGS sequence"/>
</dbReference>
<protein>
    <submittedName>
        <fullName evidence="3">Polar amino acid transport system substrate-binding protein</fullName>
    </submittedName>
</protein>
<dbReference type="PANTHER" id="PTHR35936:SF25">
    <property type="entry name" value="ABC TRANSPORTER SUBSTRATE-BINDING PROTEIN"/>
    <property type="match status" value="1"/>
</dbReference>
<accession>A0A840S3H4</accession>
<dbReference type="EMBL" id="JACHHO010000005">
    <property type="protein sequence ID" value="MBB5205787.1"/>
    <property type="molecule type" value="Genomic_DNA"/>
</dbReference>
<evidence type="ECO:0000313" key="3">
    <source>
        <dbReference type="EMBL" id="MBB5205787.1"/>
    </source>
</evidence>